<evidence type="ECO:0000256" key="5">
    <source>
        <dbReference type="ARBA" id="ARBA00023136"/>
    </source>
</evidence>
<evidence type="ECO:0000256" key="6">
    <source>
        <dbReference type="SAM" id="MobiDB-lite"/>
    </source>
</evidence>
<keyword evidence="8" id="KW-0732">Signal</keyword>
<evidence type="ECO:0000256" key="3">
    <source>
        <dbReference type="ARBA" id="ARBA00022692"/>
    </source>
</evidence>
<feature type="chain" id="PRO_5046811317" evidence="8">
    <location>
        <begin position="21"/>
        <end position="319"/>
    </location>
</feature>
<evidence type="ECO:0000256" key="8">
    <source>
        <dbReference type="SAM" id="SignalP"/>
    </source>
</evidence>
<dbReference type="PANTHER" id="PTHR42893">
    <property type="entry name" value="PROTEIN DETOXIFICATION 44, CHLOROPLASTIC-RELATED"/>
    <property type="match status" value="1"/>
</dbReference>
<feature type="signal peptide" evidence="8">
    <location>
        <begin position="1"/>
        <end position="20"/>
    </location>
</feature>
<accession>A0ABR0CHD3</accession>
<dbReference type="PANTHER" id="PTHR42893:SF11">
    <property type="entry name" value="PROTEIN DETOXIFICATION 43"/>
    <property type="match status" value="1"/>
</dbReference>
<dbReference type="InterPro" id="IPR044644">
    <property type="entry name" value="DinF-like"/>
</dbReference>
<evidence type="ECO:0000256" key="4">
    <source>
        <dbReference type="ARBA" id="ARBA00022989"/>
    </source>
</evidence>
<evidence type="ECO:0000256" key="1">
    <source>
        <dbReference type="ARBA" id="ARBA00004141"/>
    </source>
</evidence>
<reference evidence="9 10" key="1">
    <citation type="journal article" date="2023" name="bioRxiv">
        <title>Genome report: Whole genome sequence and annotation of Penstemon davidsonii.</title>
        <authorList>
            <person name="Ostevik K.L."/>
            <person name="Alabady M."/>
            <person name="Zhang M."/>
            <person name="Rausher M.D."/>
        </authorList>
    </citation>
    <scope>NUCLEOTIDE SEQUENCE [LARGE SCALE GENOMIC DNA]</scope>
    <source>
        <strain evidence="9">DNT005</strain>
        <tissue evidence="9">Whole leaf</tissue>
    </source>
</reference>
<dbReference type="Proteomes" id="UP001291926">
    <property type="component" value="Unassembled WGS sequence"/>
</dbReference>
<comment type="caution">
    <text evidence="9">The sequence shown here is derived from an EMBL/GenBank/DDBJ whole genome shotgun (WGS) entry which is preliminary data.</text>
</comment>
<evidence type="ECO:0000313" key="10">
    <source>
        <dbReference type="Proteomes" id="UP001291926"/>
    </source>
</evidence>
<feature type="region of interest" description="Disordered" evidence="6">
    <location>
        <begin position="260"/>
        <end position="319"/>
    </location>
</feature>
<organism evidence="9 10">
    <name type="scientific">Penstemon davidsonii</name>
    <dbReference type="NCBI Taxonomy" id="160366"/>
    <lineage>
        <taxon>Eukaryota</taxon>
        <taxon>Viridiplantae</taxon>
        <taxon>Streptophyta</taxon>
        <taxon>Embryophyta</taxon>
        <taxon>Tracheophyta</taxon>
        <taxon>Spermatophyta</taxon>
        <taxon>Magnoliopsida</taxon>
        <taxon>eudicotyledons</taxon>
        <taxon>Gunneridae</taxon>
        <taxon>Pentapetalae</taxon>
        <taxon>asterids</taxon>
        <taxon>lamiids</taxon>
        <taxon>Lamiales</taxon>
        <taxon>Plantaginaceae</taxon>
        <taxon>Cheloneae</taxon>
        <taxon>Penstemon</taxon>
    </lineage>
</organism>
<dbReference type="EMBL" id="JAYDYQ010002688">
    <property type="protein sequence ID" value="KAK4476379.1"/>
    <property type="molecule type" value="Genomic_DNA"/>
</dbReference>
<feature type="transmembrane region" description="Helical" evidence="7">
    <location>
        <begin position="75"/>
        <end position="98"/>
    </location>
</feature>
<evidence type="ECO:0000256" key="2">
    <source>
        <dbReference type="ARBA" id="ARBA00010199"/>
    </source>
</evidence>
<dbReference type="Pfam" id="PF01554">
    <property type="entry name" value="MatE"/>
    <property type="match status" value="1"/>
</dbReference>
<gene>
    <name evidence="9" type="ORF">RD792_015530</name>
</gene>
<name>A0ABR0CHD3_9LAMI</name>
<keyword evidence="3 7" id="KW-0812">Transmembrane</keyword>
<proteinExistence type="inferred from homology"/>
<dbReference type="InterPro" id="IPR002528">
    <property type="entry name" value="MATE_fam"/>
</dbReference>
<keyword evidence="10" id="KW-1185">Reference proteome</keyword>
<sequence length="319" mass="33995">MASFLLLARVIAATICVTLAASMAARLGPTPMAAFQICLQVWMTSSLLADGLAVAGQAILACSFAEKDYKKATAVAARVLQMGFVLGLGLAVLVGLGLEFGSGVFSKDKNVIYMISIGIPNGNKNRTMVFSQESFTAIDYLTMIPQITLKTRSSLTRTRSDLTHSLENLSTVPLTMERTDKIEELTTEVRNFTKDLEAKQVEWSNVVSKFENMLGSATAASQANTEASNIVNSSLMHLESKMAMLAESINTLANGIQSQAWTGPPKSSVDKGKGPAIHIGGSGSREETPYKQGNGQTNVLDKKGSTSKARRASGHLIGL</sequence>
<comment type="subcellular location">
    <subcellularLocation>
        <location evidence="1">Membrane</location>
        <topology evidence="1">Multi-pass membrane protein</topology>
    </subcellularLocation>
</comment>
<protein>
    <submittedName>
        <fullName evidence="9">Uncharacterized protein</fullName>
    </submittedName>
</protein>
<evidence type="ECO:0000313" key="9">
    <source>
        <dbReference type="EMBL" id="KAK4476379.1"/>
    </source>
</evidence>
<comment type="similarity">
    <text evidence="2">Belongs to the multi antimicrobial extrusion (MATE) (TC 2.A.66.1) family.</text>
</comment>
<keyword evidence="4 7" id="KW-1133">Transmembrane helix</keyword>
<keyword evidence="5 7" id="KW-0472">Membrane</keyword>
<evidence type="ECO:0000256" key="7">
    <source>
        <dbReference type="SAM" id="Phobius"/>
    </source>
</evidence>
<feature type="transmembrane region" description="Helical" evidence="7">
    <location>
        <begin position="40"/>
        <end position="63"/>
    </location>
</feature>